<gene>
    <name evidence="2" type="ORF">NSCI0253_LOCUS2877</name>
</gene>
<feature type="region of interest" description="Disordered" evidence="1">
    <location>
        <begin position="124"/>
        <end position="146"/>
    </location>
</feature>
<reference evidence="2" key="1">
    <citation type="submission" date="2021-01" db="EMBL/GenBank/DDBJ databases">
        <authorList>
            <person name="Corre E."/>
            <person name="Pelletier E."/>
            <person name="Niang G."/>
            <person name="Scheremetjew M."/>
            <person name="Finn R."/>
            <person name="Kale V."/>
            <person name="Holt S."/>
            <person name="Cochrane G."/>
            <person name="Meng A."/>
            <person name="Brown T."/>
            <person name="Cohen L."/>
        </authorList>
    </citation>
    <scope>NUCLEOTIDE SEQUENCE</scope>
</reference>
<dbReference type="PANTHER" id="PTHR31630">
    <property type="entry name" value="PHYTANOYL-COA DIOXYGENASE-RELATED-RELATED"/>
    <property type="match status" value="1"/>
</dbReference>
<dbReference type="AlphaFoldDB" id="A0A7S0ZPW7"/>
<dbReference type="PANTHER" id="PTHR31630:SF6">
    <property type="entry name" value="PHYTANOYL-COA DIOXYGENASE-RELATED"/>
    <property type="match status" value="1"/>
</dbReference>
<organism evidence="2">
    <name type="scientific">Noctiluca scintillans</name>
    <name type="common">Sea sparkle</name>
    <name type="synonym">Red tide dinoflagellate</name>
    <dbReference type="NCBI Taxonomy" id="2966"/>
    <lineage>
        <taxon>Eukaryota</taxon>
        <taxon>Sar</taxon>
        <taxon>Alveolata</taxon>
        <taxon>Dinophyceae</taxon>
        <taxon>Noctilucales</taxon>
        <taxon>Noctilucaceae</taxon>
        <taxon>Noctiluca</taxon>
    </lineage>
</organism>
<dbReference type="InterPro" id="IPR008775">
    <property type="entry name" value="Phytyl_CoA_dOase-like"/>
</dbReference>
<evidence type="ECO:0000313" key="2">
    <source>
        <dbReference type="EMBL" id="CAD8828531.1"/>
    </source>
</evidence>
<evidence type="ECO:0008006" key="3">
    <source>
        <dbReference type="Google" id="ProtNLM"/>
    </source>
</evidence>
<protein>
    <recommendedName>
        <fullName evidence="3">Phytanoyl-CoA dioxygenase</fullName>
    </recommendedName>
</protein>
<dbReference type="EMBL" id="HBFQ01004147">
    <property type="protein sequence ID" value="CAD8828531.1"/>
    <property type="molecule type" value="Transcribed_RNA"/>
</dbReference>
<proteinExistence type="predicted"/>
<name>A0A7S0ZPW7_NOCSC</name>
<accession>A0A7S0ZPW7</accession>
<dbReference type="SUPFAM" id="SSF51197">
    <property type="entry name" value="Clavaminate synthase-like"/>
    <property type="match status" value="1"/>
</dbReference>
<dbReference type="Gene3D" id="2.60.120.620">
    <property type="entry name" value="q2cbj1_9rhob like domain"/>
    <property type="match status" value="1"/>
</dbReference>
<feature type="compositionally biased region" description="Basic and acidic residues" evidence="1">
    <location>
        <begin position="1"/>
        <end position="10"/>
    </location>
</feature>
<dbReference type="Pfam" id="PF05721">
    <property type="entry name" value="PhyH"/>
    <property type="match status" value="1"/>
</dbReference>
<feature type="region of interest" description="Disordered" evidence="1">
    <location>
        <begin position="1"/>
        <end position="75"/>
    </location>
</feature>
<evidence type="ECO:0000256" key="1">
    <source>
        <dbReference type="SAM" id="MobiDB-lite"/>
    </source>
</evidence>
<feature type="compositionally biased region" description="Low complexity" evidence="1">
    <location>
        <begin position="19"/>
        <end position="37"/>
    </location>
</feature>
<sequence length="511" mass="57333">MGSETPHRTILENWLLGARTRSSNTPSRRSRPSSDSPLARERSTTPLRHGQRQSQELLSKGGLKRMPKLSSGIWPRKMRADEPCAVKTQVTMANGVWPRRCVGGEEIIIDPESLWPAGYLTGSPKRLRVDGKSPPQHKRSKSMSEESSMSAFTWSKACDACARASRCEADAMTPFRSDVAKIPRSVGTATLNVAGPLTRHIAGSAFAQDILTRLDSDGYVVLQNVLSADESERELGRMWDWVEKVSPGVNRVDPESWYSRNSLDPWPHASRDMMQLYQAGWLFGELREALGTRVFEPLYGTRKLHCSKDGFCFQRPTKTDPKRRPIDHFDQSGGKLGLHCIQGSVALLDQESGDGCFSCWPGSHRHHARIAGKKPKPSDWFVLSDADKASLTEAGCAELRVPVNRGDVVLWRSDLVHMGGSPIGRRRGFRSVVYVCMLPSQLTPDSIYGKKAEAYAKLATGSHWPTKEEWFCPRHNYGRPRLKAMPYFDSQPKLSKRLQELYGLRRYDNPD</sequence>